<dbReference type="SUPFAM" id="SSF56112">
    <property type="entry name" value="Protein kinase-like (PK-like)"/>
    <property type="match status" value="1"/>
</dbReference>
<evidence type="ECO:0000256" key="1">
    <source>
        <dbReference type="ARBA" id="ARBA00022837"/>
    </source>
</evidence>
<dbReference type="Proteomes" id="UP000604046">
    <property type="component" value="Unassembled WGS sequence"/>
</dbReference>
<dbReference type="EMBL" id="CAJNDS010002446">
    <property type="protein sequence ID" value="CAE7478282.1"/>
    <property type="molecule type" value="Genomic_DNA"/>
</dbReference>
<dbReference type="Gene3D" id="1.10.238.10">
    <property type="entry name" value="EF-hand"/>
    <property type="match status" value="4"/>
</dbReference>
<dbReference type="AlphaFoldDB" id="A0A812SFN5"/>
<dbReference type="InterPro" id="IPR051130">
    <property type="entry name" value="Mito_struct-func_regulator"/>
</dbReference>
<dbReference type="SUPFAM" id="SSF47473">
    <property type="entry name" value="EF-hand"/>
    <property type="match status" value="3"/>
</dbReference>
<feature type="domain" description="EF-hand" evidence="2">
    <location>
        <begin position="794"/>
        <end position="829"/>
    </location>
</feature>
<dbReference type="GO" id="GO:0005509">
    <property type="term" value="F:calcium ion binding"/>
    <property type="evidence" value="ECO:0007669"/>
    <property type="project" value="InterPro"/>
</dbReference>
<dbReference type="SMART" id="SM00054">
    <property type="entry name" value="EFh"/>
    <property type="match status" value="5"/>
</dbReference>
<dbReference type="InterPro" id="IPR011992">
    <property type="entry name" value="EF-hand-dom_pair"/>
</dbReference>
<reference evidence="3" key="1">
    <citation type="submission" date="2021-02" db="EMBL/GenBank/DDBJ databases">
        <authorList>
            <person name="Dougan E. K."/>
            <person name="Rhodes N."/>
            <person name="Thang M."/>
            <person name="Chan C."/>
        </authorList>
    </citation>
    <scope>NUCLEOTIDE SEQUENCE</scope>
</reference>
<evidence type="ECO:0000259" key="2">
    <source>
        <dbReference type="PROSITE" id="PS50222"/>
    </source>
</evidence>
<name>A0A812SFN5_9DINO</name>
<feature type="domain" description="EF-hand" evidence="2">
    <location>
        <begin position="714"/>
        <end position="750"/>
    </location>
</feature>
<dbReference type="InterPro" id="IPR018247">
    <property type="entry name" value="EF_Hand_1_Ca_BS"/>
</dbReference>
<comment type="caution">
    <text evidence="3">The sequence shown here is derived from an EMBL/GenBank/DDBJ whole genome shotgun (WGS) entry which is preliminary data.</text>
</comment>
<dbReference type="OrthoDB" id="26525at2759"/>
<evidence type="ECO:0000313" key="3">
    <source>
        <dbReference type="EMBL" id="CAE7478282.1"/>
    </source>
</evidence>
<feature type="domain" description="EF-hand" evidence="2">
    <location>
        <begin position="883"/>
        <end position="918"/>
    </location>
</feature>
<dbReference type="InterPro" id="IPR002048">
    <property type="entry name" value="EF_hand_dom"/>
</dbReference>
<keyword evidence="4" id="KW-1185">Reference proteome</keyword>
<keyword evidence="1" id="KW-0106">Calcium</keyword>
<dbReference type="InterPro" id="IPR004147">
    <property type="entry name" value="ABC1_dom"/>
</dbReference>
<dbReference type="Pfam" id="PF03109">
    <property type="entry name" value="ABC1"/>
    <property type="match status" value="1"/>
</dbReference>
<gene>
    <name evidence="3" type="ORF">SNAT2548_LOCUS26859</name>
</gene>
<evidence type="ECO:0000313" key="4">
    <source>
        <dbReference type="Proteomes" id="UP000604046"/>
    </source>
</evidence>
<organism evidence="3 4">
    <name type="scientific">Symbiodinium natans</name>
    <dbReference type="NCBI Taxonomy" id="878477"/>
    <lineage>
        <taxon>Eukaryota</taxon>
        <taxon>Sar</taxon>
        <taxon>Alveolata</taxon>
        <taxon>Dinophyceae</taxon>
        <taxon>Suessiales</taxon>
        <taxon>Symbiodiniaceae</taxon>
        <taxon>Symbiodinium</taxon>
    </lineage>
</organism>
<feature type="domain" description="EF-hand" evidence="2">
    <location>
        <begin position="639"/>
        <end position="674"/>
    </location>
</feature>
<dbReference type="Pfam" id="PF13833">
    <property type="entry name" value="EF-hand_8"/>
    <property type="match status" value="1"/>
</dbReference>
<dbReference type="PROSITE" id="PS50222">
    <property type="entry name" value="EF_HAND_2"/>
    <property type="match status" value="5"/>
</dbReference>
<dbReference type="Pfam" id="PF13405">
    <property type="entry name" value="EF-hand_6"/>
    <property type="match status" value="1"/>
</dbReference>
<dbReference type="CDD" id="cd00051">
    <property type="entry name" value="EFh"/>
    <property type="match status" value="1"/>
</dbReference>
<feature type="domain" description="EF-hand" evidence="2">
    <location>
        <begin position="464"/>
        <end position="499"/>
    </location>
</feature>
<dbReference type="InterPro" id="IPR011009">
    <property type="entry name" value="Kinase-like_dom_sf"/>
</dbReference>
<accession>A0A812SFN5</accession>
<protein>
    <recommendedName>
        <fullName evidence="2">EF-hand domain-containing protein</fullName>
    </recommendedName>
</protein>
<dbReference type="PROSITE" id="PS00018">
    <property type="entry name" value="EF_HAND_1"/>
    <property type="match status" value="3"/>
</dbReference>
<dbReference type="Pfam" id="PF13202">
    <property type="entry name" value="EF-hand_5"/>
    <property type="match status" value="2"/>
</dbReference>
<dbReference type="PANTHER" id="PTHR43173">
    <property type="entry name" value="ABC1 FAMILY PROTEIN"/>
    <property type="match status" value="1"/>
</dbReference>
<dbReference type="PANTHER" id="PTHR43173:SF19">
    <property type="entry name" value="AARF DOMAIN-CONTAINING PROTEIN KINASE 1"/>
    <property type="match status" value="1"/>
</dbReference>
<sequence>MDWAVRGLGKTWGLKGTPQLCTFVKLLRARDADGATTASWSLELEAQAFVDWVIVEGGILPKACQVLAERPDIVQEKTYRQALSRCQVSCEPVPFKEIQSIISGDGLSAHIEALGGLQEEPLSTGSVGQVHFCGDGHVVKVALSKKKREMQRQFSWLKALVKLPGLQKSILADVQYVAGPIKEHILAEFDLRGEQQRLRLAVAALPRAQALLGEECDFEIRVPQVSDKSTQHVMIMTRERGMLFKDLLDQDSRMLHTIKLMWLRRVLRLWGVFTLGLGWFHSDPHPGNLMISEDNALVLLDWGSVTVLDRNQLEDLRTLFSAFAQRPVEVAVATSCLRRLQLRTKKDTDAGLMQLAVSTLAMDILVCPEVQRSFGEEEDLPKHIPQELAQLIRVVATLEGSASRVGRMRVLPLWLPTLGKAMDCVEDAPLVPGVRNDGSAEVGHRDLRTSKSRWIPSFSRSAGLSDDELRDKFSELDMDESGKLSRQEAEEALRKMGRSHAEIEQELGGWPPEEGVDFLTFRQMAKARRSSWLPNFKTNAEVDAGKAGRTFSKIDTDAFGQLLGREEIADALADYGKSQKQIEDLVAGMPDDQELDFPGFLELLGREPSPASSPSKRSSLWSRVSQRVSALSSLVSPTMSEEQLKAKFEEIDVDQSGKLSRQEVEAALIQLGRSPGEVEHELSRWPLEDGVDFRSFRLMAKHPYARADLGFIGPKDADLRDAFDVIDTDHSGQLMGREEISDALRELGKSQKQISRLVSDLPEDQFLDFEGFQQLVKGKSFASHWPWGSFSDGMTEEQLRAMFSDIDADGNGKLSREEIEQALLQLGRSHAEIDKELRKWPCEDGVDFDTFKLMTKPPKVSWLRDFPGLHSFTDAISDFFGGFSDDELWDAFDKIDVDNSGKLEKCELAQALHDMGKSQSRIDRLLERMPDGQELDFEDFRALVPGLCKQTFLPRRF</sequence>
<proteinExistence type="predicted"/>